<dbReference type="Proteomes" id="UP001460072">
    <property type="component" value="Unassembled WGS sequence"/>
</dbReference>
<evidence type="ECO:0000313" key="2">
    <source>
        <dbReference type="Proteomes" id="UP001460072"/>
    </source>
</evidence>
<evidence type="ECO:0000313" key="1">
    <source>
        <dbReference type="EMBL" id="MEM0542255.1"/>
    </source>
</evidence>
<evidence type="ECO:0008006" key="3">
    <source>
        <dbReference type="Google" id="ProtNLM"/>
    </source>
</evidence>
<keyword evidence="2" id="KW-1185">Reference proteome</keyword>
<reference evidence="1 2" key="1">
    <citation type="submission" date="2024-03" db="EMBL/GenBank/DDBJ databases">
        <title>Two novel species of the genus Flavobacterium exhibiting potentially degradation of complex polysaccharides.</title>
        <authorList>
            <person name="Lian X."/>
        </authorList>
    </citation>
    <scope>NUCLEOTIDE SEQUENCE [LARGE SCALE GENOMIC DNA]</scope>
    <source>
        <strain evidence="2">j3</strain>
    </source>
</reference>
<gene>
    <name evidence="1" type="ORF">WFZ85_06480</name>
</gene>
<sequence>MKFPFLTFILLAFCFSSCQEDPKIRVLEQVKEAKKQEIIFNNIDKAWNFNTQPVNPTASALLSSWSEWRAFLSELGQKPKSSIGAFQKKAKTLSVKALQLNDNIPIAYNLPEVKSRIAAITTKINTINLYLHLNQIPVEKIAKLIQETNVEVVAMQFQLDEINRKNNIKMEDGENDMLKMLDTTRAIPSNDLNIKPYK</sequence>
<organism evidence="1 2">
    <name type="scientific">Flavobacterium aureirubrum</name>
    <dbReference type="NCBI Taxonomy" id="3133147"/>
    <lineage>
        <taxon>Bacteria</taxon>
        <taxon>Pseudomonadati</taxon>
        <taxon>Bacteroidota</taxon>
        <taxon>Flavobacteriia</taxon>
        <taxon>Flavobacteriales</taxon>
        <taxon>Flavobacteriaceae</taxon>
        <taxon>Flavobacterium</taxon>
    </lineage>
</organism>
<protein>
    <recommendedName>
        <fullName evidence="3">Lipoprotein</fullName>
    </recommendedName>
</protein>
<dbReference type="EMBL" id="JBCGDO010000006">
    <property type="protein sequence ID" value="MEM0542255.1"/>
    <property type="molecule type" value="Genomic_DNA"/>
</dbReference>
<accession>A0ABU9N6T1</accession>
<proteinExistence type="predicted"/>
<name>A0ABU9N6T1_9FLAO</name>
<dbReference type="RefSeq" id="WP_342695476.1">
    <property type="nucleotide sequence ID" value="NZ_JBCGDO010000006.1"/>
</dbReference>
<comment type="caution">
    <text evidence="1">The sequence shown here is derived from an EMBL/GenBank/DDBJ whole genome shotgun (WGS) entry which is preliminary data.</text>
</comment>